<comment type="caution">
    <text evidence="1">The sequence shown here is derived from an EMBL/GenBank/DDBJ whole genome shotgun (WGS) entry which is preliminary data.</text>
</comment>
<sequence>MPSSEPAYNAFGMHPPVSDDSEVKLFDPLTVFPVEARKDVFRIWVSCYFDHPNGWNGVLSELDGRREKTERCTVLSWTPAQWEKWTEDFGVRSEYLILDCRFKIQEMADNVLFSMNSPTRPSLMLVSDTYTGSALSG</sequence>
<dbReference type="EMBL" id="JAACJO010000006">
    <property type="protein sequence ID" value="KAF5357128.1"/>
    <property type="molecule type" value="Genomic_DNA"/>
</dbReference>
<organism evidence="1 2">
    <name type="scientific">Leucocoprinus leucothites</name>
    <dbReference type="NCBI Taxonomy" id="201217"/>
    <lineage>
        <taxon>Eukaryota</taxon>
        <taxon>Fungi</taxon>
        <taxon>Dikarya</taxon>
        <taxon>Basidiomycota</taxon>
        <taxon>Agaricomycotina</taxon>
        <taxon>Agaricomycetes</taxon>
        <taxon>Agaricomycetidae</taxon>
        <taxon>Agaricales</taxon>
        <taxon>Agaricineae</taxon>
        <taxon>Agaricaceae</taxon>
        <taxon>Leucocoprinus</taxon>
    </lineage>
</organism>
<dbReference type="Proteomes" id="UP000559027">
    <property type="component" value="Unassembled WGS sequence"/>
</dbReference>
<reference evidence="1 2" key="1">
    <citation type="journal article" date="2020" name="ISME J.">
        <title>Uncovering the hidden diversity of litter-decomposition mechanisms in mushroom-forming fungi.</title>
        <authorList>
            <person name="Floudas D."/>
            <person name="Bentzer J."/>
            <person name="Ahren D."/>
            <person name="Johansson T."/>
            <person name="Persson P."/>
            <person name="Tunlid A."/>
        </authorList>
    </citation>
    <scope>NUCLEOTIDE SEQUENCE [LARGE SCALE GENOMIC DNA]</scope>
    <source>
        <strain evidence="1 2">CBS 146.42</strain>
    </source>
</reference>
<name>A0A8H5LHB8_9AGAR</name>
<protein>
    <submittedName>
        <fullName evidence="1">Uncharacterized protein</fullName>
    </submittedName>
</protein>
<gene>
    <name evidence="1" type="ORF">D9756_006471</name>
</gene>
<evidence type="ECO:0000313" key="2">
    <source>
        <dbReference type="Proteomes" id="UP000559027"/>
    </source>
</evidence>
<keyword evidence="2" id="KW-1185">Reference proteome</keyword>
<proteinExistence type="predicted"/>
<evidence type="ECO:0000313" key="1">
    <source>
        <dbReference type="EMBL" id="KAF5357128.1"/>
    </source>
</evidence>
<accession>A0A8H5LHB8</accession>
<dbReference type="AlphaFoldDB" id="A0A8H5LHB8"/>